<dbReference type="AlphaFoldDB" id="A0A370TA42"/>
<evidence type="ECO:0000259" key="2">
    <source>
        <dbReference type="PROSITE" id="PS50076"/>
    </source>
</evidence>
<comment type="caution">
    <text evidence="3">The sequence shown here is derived from an EMBL/GenBank/DDBJ whole genome shotgun (WGS) entry which is preliminary data.</text>
</comment>
<feature type="compositionally biased region" description="Basic and acidic residues" evidence="1">
    <location>
        <begin position="540"/>
        <end position="552"/>
    </location>
</feature>
<dbReference type="OrthoDB" id="342454at2759"/>
<dbReference type="Proteomes" id="UP000254866">
    <property type="component" value="Unassembled WGS sequence"/>
</dbReference>
<gene>
    <name evidence="3" type="ORF">BP5553_10024</name>
</gene>
<accession>A0A370TA42</accession>
<name>A0A370TA42_9HELO</name>
<dbReference type="PANTHER" id="PTHR46620">
    <property type="entry name" value="J DOMAIN-CONTAINING PROTEIN SPF31"/>
    <property type="match status" value="1"/>
</dbReference>
<evidence type="ECO:0000256" key="1">
    <source>
        <dbReference type="SAM" id="MobiDB-lite"/>
    </source>
</evidence>
<dbReference type="CDD" id="cd06257">
    <property type="entry name" value="DnaJ"/>
    <property type="match status" value="1"/>
</dbReference>
<dbReference type="SUPFAM" id="SSF46565">
    <property type="entry name" value="Chaperone J-domain"/>
    <property type="match status" value="1"/>
</dbReference>
<organism evidence="3 4">
    <name type="scientific">Venustampulla echinocandica</name>
    <dbReference type="NCBI Taxonomy" id="2656787"/>
    <lineage>
        <taxon>Eukaryota</taxon>
        <taxon>Fungi</taxon>
        <taxon>Dikarya</taxon>
        <taxon>Ascomycota</taxon>
        <taxon>Pezizomycotina</taxon>
        <taxon>Leotiomycetes</taxon>
        <taxon>Helotiales</taxon>
        <taxon>Pleuroascaceae</taxon>
        <taxon>Venustampulla</taxon>
    </lineage>
</organism>
<keyword evidence="4" id="KW-1185">Reference proteome</keyword>
<dbReference type="PROSITE" id="PS50076">
    <property type="entry name" value="DNAJ_2"/>
    <property type="match status" value="1"/>
</dbReference>
<feature type="compositionally biased region" description="Basic residues" evidence="1">
    <location>
        <begin position="564"/>
        <end position="575"/>
    </location>
</feature>
<dbReference type="EMBL" id="NPIC01000014">
    <property type="protein sequence ID" value="RDL30679.1"/>
    <property type="molecule type" value="Genomic_DNA"/>
</dbReference>
<feature type="region of interest" description="Disordered" evidence="1">
    <location>
        <begin position="511"/>
        <end position="575"/>
    </location>
</feature>
<dbReference type="RefSeq" id="XP_031865055.1">
    <property type="nucleotide sequence ID" value="XM_032018647.1"/>
</dbReference>
<feature type="domain" description="J" evidence="2">
    <location>
        <begin position="402"/>
        <end position="466"/>
    </location>
</feature>
<dbReference type="STRING" id="2656787.A0A370TA42"/>
<evidence type="ECO:0000313" key="3">
    <source>
        <dbReference type="EMBL" id="RDL30679.1"/>
    </source>
</evidence>
<evidence type="ECO:0000313" key="4">
    <source>
        <dbReference type="Proteomes" id="UP000254866"/>
    </source>
</evidence>
<feature type="compositionally biased region" description="Basic and acidic residues" evidence="1">
    <location>
        <begin position="518"/>
        <end position="529"/>
    </location>
</feature>
<protein>
    <recommendedName>
        <fullName evidence="2">J domain-containing protein</fullName>
    </recommendedName>
</protein>
<proteinExistence type="predicted"/>
<dbReference type="SMART" id="SM00271">
    <property type="entry name" value="DnaJ"/>
    <property type="match status" value="1"/>
</dbReference>
<sequence length="575" mass="67065">MPELSEIMYSRDACVAAVRDYYDFLAKMYIDESRIIEPPEKGWPTLTTDTMEDLGKTDEVISLLAHLPYLSEDSTGDKVEVMPNCTFADWKADSEREVSGDDLKLFTQGVGLTYDSDGEHIDPVPPQVVGLASGHRENEVVLLDTKLGVVYWYECPGEIKYCEYPARDQVDDDPYDYAEENGGDEADAEWRGDSAAWAVADFFEILKDRFRELDFIPISPHVVWNDLPDSNRNADSEEMMEMLRAIYRKHDWPDLEKYRKRECLAAVHKALEERYPNVADWRVGHLNRKTSRPILTSDRRLTYFQLAIECVFLIVSHHPEPYRKLPNPQHLFMNFEEDEEEKRQEGACNIELDNDIISPSSQHEALPGIDDDIDALEALESEEKEFNKDAEIDRILKAFRLDAYAVLDLQPGVPESDIKRCYRTKSLLIHPDKTRNAQAPEAFDRLKKAQTELMDEKHRQRLDEAISDARMLIIRENKWTVDSPELKTQQFAKDWKEKTKLVLIDNEHRRRRQVKAQMQEEGREQKKVDEEVEARKRKREHEQDWESTREQRIGSWRDFQKGGDKKKKKKAKPIG</sequence>
<dbReference type="InterPro" id="IPR001623">
    <property type="entry name" value="DnaJ_domain"/>
</dbReference>
<dbReference type="GeneID" id="43602873"/>
<dbReference type="InterPro" id="IPR036869">
    <property type="entry name" value="J_dom_sf"/>
</dbReference>
<reference evidence="3 4" key="1">
    <citation type="journal article" date="2018" name="IMA Fungus">
        <title>IMA Genome-F 9: Draft genome sequence of Annulohypoxylon stygium, Aspergillus mulundensis, Berkeleyomyces basicola (syn. Thielaviopsis basicola), Ceratocystis smalleyi, two Cercospora beticola strains, Coleophoma cylindrospora, Fusarium fracticaudum, Phialophora cf. hyalina, and Morchella septimelata.</title>
        <authorList>
            <person name="Wingfield B.D."/>
            <person name="Bills G.F."/>
            <person name="Dong Y."/>
            <person name="Huang W."/>
            <person name="Nel W.J."/>
            <person name="Swalarsk-Parry B.S."/>
            <person name="Vaghefi N."/>
            <person name="Wilken P.M."/>
            <person name="An Z."/>
            <person name="de Beer Z.W."/>
            <person name="De Vos L."/>
            <person name="Chen L."/>
            <person name="Duong T.A."/>
            <person name="Gao Y."/>
            <person name="Hammerbacher A."/>
            <person name="Kikkert J.R."/>
            <person name="Li Y."/>
            <person name="Li H."/>
            <person name="Li K."/>
            <person name="Li Q."/>
            <person name="Liu X."/>
            <person name="Ma X."/>
            <person name="Naidoo K."/>
            <person name="Pethybridge S.J."/>
            <person name="Sun J."/>
            <person name="Steenkamp E.T."/>
            <person name="van der Nest M.A."/>
            <person name="van Wyk S."/>
            <person name="Wingfield M.J."/>
            <person name="Xiong C."/>
            <person name="Yue Q."/>
            <person name="Zhang X."/>
        </authorList>
    </citation>
    <scope>NUCLEOTIDE SEQUENCE [LARGE SCALE GENOMIC DNA]</scope>
    <source>
        <strain evidence="3 4">BP 5553</strain>
    </source>
</reference>
<dbReference type="PANTHER" id="PTHR46620:SF1">
    <property type="entry name" value="J DOMAIN-CONTAINING PROTEIN SPF31"/>
    <property type="match status" value="1"/>
</dbReference>
<dbReference type="Gene3D" id="1.10.287.110">
    <property type="entry name" value="DnaJ domain"/>
    <property type="match status" value="1"/>
</dbReference>
<dbReference type="Pfam" id="PF00226">
    <property type="entry name" value="DnaJ"/>
    <property type="match status" value="1"/>
</dbReference>